<evidence type="ECO:0008006" key="4">
    <source>
        <dbReference type="Google" id="ProtNLM"/>
    </source>
</evidence>
<reference evidence="2 3" key="1">
    <citation type="submission" date="2018-06" db="EMBL/GenBank/DDBJ databases">
        <authorList>
            <consortium name="Pathogen Informatics"/>
            <person name="Doyle S."/>
        </authorList>
    </citation>
    <scope>NUCLEOTIDE SEQUENCE [LARGE SCALE GENOMIC DNA]</scope>
    <source>
        <strain evidence="2 3">NCTC10288</strain>
    </source>
</reference>
<keyword evidence="1" id="KW-0732">Signal</keyword>
<proteinExistence type="predicted"/>
<dbReference type="EMBL" id="LS483460">
    <property type="protein sequence ID" value="SQI01095.1"/>
    <property type="molecule type" value="Genomic_DNA"/>
</dbReference>
<dbReference type="Proteomes" id="UP000249264">
    <property type="component" value="Chromosome 1"/>
</dbReference>
<name>A0A2X4UFA9_9CORY</name>
<evidence type="ECO:0000313" key="3">
    <source>
        <dbReference type="Proteomes" id="UP000249264"/>
    </source>
</evidence>
<feature type="chain" id="PRO_5015987071" description="Secreted protein" evidence="1">
    <location>
        <begin position="27"/>
        <end position="76"/>
    </location>
</feature>
<feature type="signal peptide" evidence="1">
    <location>
        <begin position="1"/>
        <end position="26"/>
    </location>
</feature>
<sequence>MRKVLSCTVPTTVLSIALIFSPPALADSSPMDEGTTNDSFTFTFGDEDMSSRTHSLWCNRGRNLHRYVCRSASRSR</sequence>
<accession>A0A2X4UFA9</accession>
<gene>
    <name evidence="2" type="ORF">NCTC10288_02425</name>
</gene>
<evidence type="ECO:0000313" key="2">
    <source>
        <dbReference type="EMBL" id="SQI01095.1"/>
    </source>
</evidence>
<protein>
    <recommendedName>
        <fullName evidence="4">Secreted protein</fullName>
    </recommendedName>
</protein>
<dbReference type="AlphaFoldDB" id="A0A2X4UFA9"/>
<evidence type="ECO:0000256" key="1">
    <source>
        <dbReference type="SAM" id="SignalP"/>
    </source>
</evidence>
<organism evidence="2 3">
    <name type="scientific">Corynebacterium minutissimum</name>
    <dbReference type="NCBI Taxonomy" id="38301"/>
    <lineage>
        <taxon>Bacteria</taxon>
        <taxon>Bacillati</taxon>
        <taxon>Actinomycetota</taxon>
        <taxon>Actinomycetes</taxon>
        <taxon>Mycobacteriales</taxon>
        <taxon>Corynebacteriaceae</taxon>
        <taxon>Corynebacterium</taxon>
    </lineage>
</organism>
<dbReference type="KEGG" id="cmin:NCTC10288_02425"/>